<reference evidence="2" key="1">
    <citation type="submission" date="2021-06" db="EMBL/GenBank/DDBJ databases">
        <authorList>
            <person name="Kallberg Y."/>
            <person name="Tangrot J."/>
            <person name="Rosling A."/>
        </authorList>
    </citation>
    <scope>NUCLEOTIDE SEQUENCE</scope>
    <source>
        <strain evidence="2">CL551</strain>
    </source>
</reference>
<evidence type="ECO:0000256" key="1">
    <source>
        <dbReference type="ARBA" id="ARBA00038101"/>
    </source>
</evidence>
<keyword evidence="3" id="KW-1185">Reference proteome</keyword>
<dbReference type="PANTHER" id="PTHR11102:SF160">
    <property type="entry name" value="ERAD-ASSOCIATED E3 UBIQUITIN-PROTEIN LIGASE COMPONENT HRD3"/>
    <property type="match status" value="1"/>
</dbReference>
<dbReference type="InterPro" id="IPR011990">
    <property type="entry name" value="TPR-like_helical_dom_sf"/>
</dbReference>
<feature type="non-terminal residue" evidence="2">
    <location>
        <position position="1"/>
    </location>
</feature>
<accession>A0A9N9JPW3</accession>
<dbReference type="SUPFAM" id="SSF81901">
    <property type="entry name" value="HCP-like"/>
    <property type="match status" value="1"/>
</dbReference>
<comment type="caution">
    <text evidence="2">The sequence shown here is derived from an EMBL/GenBank/DDBJ whole genome shotgun (WGS) entry which is preliminary data.</text>
</comment>
<dbReference type="Proteomes" id="UP000789342">
    <property type="component" value="Unassembled WGS sequence"/>
</dbReference>
<protein>
    <submittedName>
        <fullName evidence="2">3451_t:CDS:1</fullName>
    </submittedName>
</protein>
<dbReference type="Gene3D" id="1.25.40.10">
    <property type="entry name" value="Tetratricopeptide repeat domain"/>
    <property type="match status" value="1"/>
</dbReference>
<evidence type="ECO:0000313" key="2">
    <source>
        <dbReference type="EMBL" id="CAG8788964.1"/>
    </source>
</evidence>
<evidence type="ECO:0000313" key="3">
    <source>
        <dbReference type="Proteomes" id="UP000789342"/>
    </source>
</evidence>
<dbReference type="AlphaFoldDB" id="A0A9N9JPW3"/>
<dbReference type="EMBL" id="CAJVPV010059516">
    <property type="protein sequence ID" value="CAG8788964.1"/>
    <property type="molecule type" value="Genomic_DNA"/>
</dbReference>
<comment type="similarity">
    <text evidence="1">Belongs to the sel-1 family.</text>
</comment>
<dbReference type="PANTHER" id="PTHR11102">
    <property type="entry name" value="SEL-1-LIKE PROTEIN"/>
    <property type="match status" value="1"/>
</dbReference>
<proteinExistence type="inferred from homology"/>
<dbReference type="Pfam" id="PF08238">
    <property type="entry name" value="Sel1"/>
    <property type="match status" value="2"/>
</dbReference>
<name>A0A9N9JPW3_9GLOM</name>
<feature type="non-terminal residue" evidence="2">
    <location>
        <position position="118"/>
    </location>
</feature>
<dbReference type="InterPro" id="IPR006597">
    <property type="entry name" value="Sel1-like"/>
</dbReference>
<dbReference type="InterPro" id="IPR050767">
    <property type="entry name" value="Sel1_AlgK"/>
</dbReference>
<gene>
    <name evidence="2" type="ORF">AMORRO_LOCUS17972</name>
</gene>
<dbReference type="SMART" id="SM00671">
    <property type="entry name" value="SEL1"/>
    <property type="match status" value="3"/>
</dbReference>
<sequence>YNLAKYWKGYYLMSGYYVKKDVIEALKFFKEAADGGVTDAQLRYAFLLMEQQNYDVKVVLDYLTRAANTGNATALYNLGDVYLHGKLGEQKDTERGMDLIKLAALKGQPSANEDLNKF</sequence>
<organism evidence="2 3">
    <name type="scientific">Acaulospora morrowiae</name>
    <dbReference type="NCBI Taxonomy" id="94023"/>
    <lineage>
        <taxon>Eukaryota</taxon>
        <taxon>Fungi</taxon>
        <taxon>Fungi incertae sedis</taxon>
        <taxon>Mucoromycota</taxon>
        <taxon>Glomeromycotina</taxon>
        <taxon>Glomeromycetes</taxon>
        <taxon>Diversisporales</taxon>
        <taxon>Acaulosporaceae</taxon>
        <taxon>Acaulospora</taxon>
    </lineage>
</organism>
<dbReference type="OrthoDB" id="2397917at2759"/>